<dbReference type="PANTHER" id="PTHR23150:SF36">
    <property type="entry name" value="HERCYNINE OXYGENASE"/>
    <property type="match status" value="1"/>
</dbReference>
<evidence type="ECO:0000256" key="1">
    <source>
        <dbReference type="ARBA" id="ARBA00023002"/>
    </source>
</evidence>
<dbReference type="InterPro" id="IPR051043">
    <property type="entry name" value="Sulfatase_Mod_Factor_Kinase"/>
</dbReference>
<feature type="domain" description="Sulfatase-modifying factor enzyme-like" evidence="4">
    <location>
        <begin position="172"/>
        <end position="319"/>
    </location>
</feature>
<comment type="caution">
    <text evidence="6">The sequence shown here is derived from an EMBL/GenBank/DDBJ whole genome shotgun (WGS) entry which is preliminary data.</text>
</comment>
<dbReference type="Pfam" id="PF03781">
    <property type="entry name" value="FGE-sulfatase"/>
    <property type="match status" value="1"/>
</dbReference>
<dbReference type="OrthoDB" id="9768004at2"/>
<keyword evidence="2" id="KW-0408">Iron</keyword>
<dbReference type="GO" id="GO:0052699">
    <property type="term" value="P:ergothioneine biosynthetic process"/>
    <property type="evidence" value="ECO:0007669"/>
    <property type="project" value="InterPro"/>
</dbReference>
<reference evidence="6 7" key="1">
    <citation type="submission" date="2018-03" db="EMBL/GenBank/DDBJ databases">
        <title>Mesoflavibacter sp. HG37 and Mesoflavibacter sp. HG96 sp.nov., two marine bacteria isolated from seawater of Western Pacific Ocean.</title>
        <authorList>
            <person name="Cheng H."/>
            <person name="Wu Y.-H."/>
            <person name="Guo L.-L."/>
            <person name="Xu X.-W."/>
        </authorList>
    </citation>
    <scope>NUCLEOTIDE SEQUENCE [LARGE SCALE GENOMIC DNA]</scope>
    <source>
        <strain evidence="6 7">KCTC 32269</strain>
    </source>
</reference>
<evidence type="ECO:0000259" key="5">
    <source>
        <dbReference type="Pfam" id="PF12867"/>
    </source>
</evidence>
<dbReference type="NCBIfam" id="TIGR03440">
    <property type="entry name" value="egtB_TIGR03440"/>
    <property type="match status" value="1"/>
</dbReference>
<sequence>MTVLEHYKNTRAYTNQICKPLEIEDYTPQSAEFASPPKWHLAHTSWFFEEIILKKYIKNYQVFNSDFSFLFNSYYNSLGERLDRSKRGLITRPSITTIFKYRDHVDHFMIALLEQENLKADIVELAILGLNHEQQHQELLITDIKYTLSCNPTYPKLYDINYVNEVESVNKPAYISIQEGIYNIGHNKKTFSYDNESGYHRVFLEPFQIAQNLVTNEEYMRFINAGGYKNPNYWLDDGWQFIKENAITAPLYWKQKESSWMSYTLSGLEPINLAAPVCHVSYYEAQAFAAWSKKRLPTEFEWEVANSKFKWNQRWEWTNSAYLPYPNYKKPDGAVGEYNGKFMINLMVLRGKSLATSPNHSRATYRNFFSPETRWQFSGIRLAE</sequence>
<proteinExistence type="predicted"/>
<dbReference type="RefSeq" id="WP_106463409.1">
    <property type="nucleotide sequence ID" value="NZ_PXOQ01000009.1"/>
</dbReference>
<evidence type="ECO:0000313" key="7">
    <source>
        <dbReference type="Proteomes" id="UP000238426"/>
    </source>
</evidence>
<comment type="pathway">
    <text evidence="3">Amino-acid biosynthesis; ergothioneine biosynthesis.</text>
</comment>
<dbReference type="InterPro" id="IPR017806">
    <property type="entry name" value="EgtB"/>
</dbReference>
<evidence type="ECO:0000313" key="6">
    <source>
        <dbReference type="EMBL" id="PSG88269.1"/>
    </source>
</evidence>
<dbReference type="InterPro" id="IPR042095">
    <property type="entry name" value="SUMF_sf"/>
</dbReference>
<name>A0A2T1N8S8_9FLAO</name>
<dbReference type="EMBL" id="PXOQ01000009">
    <property type="protein sequence ID" value="PSG88269.1"/>
    <property type="molecule type" value="Genomic_DNA"/>
</dbReference>
<evidence type="ECO:0000259" key="4">
    <source>
        <dbReference type="Pfam" id="PF03781"/>
    </source>
</evidence>
<dbReference type="Proteomes" id="UP000238426">
    <property type="component" value="Unassembled WGS sequence"/>
</dbReference>
<protein>
    <submittedName>
        <fullName evidence="6">Ergothioneine biosynthesis protein EgtB</fullName>
    </submittedName>
</protein>
<evidence type="ECO:0000256" key="2">
    <source>
        <dbReference type="ARBA" id="ARBA00023004"/>
    </source>
</evidence>
<feature type="domain" description="DinB-like" evidence="5">
    <location>
        <begin position="7"/>
        <end position="138"/>
    </location>
</feature>
<dbReference type="InterPro" id="IPR024775">
    <property type="entry name" value="DinB-like"/>
</dbReference>
<accession>A0A2T1N8S8</accession>
<dbReference type="SUPFAM" id="SSF56436">
    <property type="entry name" value="C-type lectin-like"/>
    <property type="match status" value="1"/>
</dbReference>
<dbReference type="InterPro" id="IPR005532">
    <property type="entry name" value="SUMF_dom"/>
</dbReference>
<dbReference type="Gene3D" id="3.90.1580.10">
    <property type="entry name" value="paralog of FGE (formylglycine-generating enzyme)"/>
    <property type="match status" value="2"/>
</dbReference>
<keyword evidence="1" id="KW-0560">Oxidoreductase</keyword>
<evidence type="ECO:0000256" key="3">
    <source>
        <dbReference type="ARBA" id="ARBA00037882"/>
    </source>
</evidence>
<organism evidence="6 7">
    <name type="scientific">Aurantibacter aestuarii</name>
    <dbReference type="NCBI Taxonomy" id="1266046"/>
    <lineage>
        <taxon>Bacteria</taxon>
        <taxon>Pseudomonadati</taxon>
        <taxon>Bacteroidota</taxon>
        <taxon>Flavobacteriia</taxon>
        <taxon>Flavobacteriales</taxon>
        <taxon>Flavobacteriaceae</taxon>
        <taxon>Aurantibacter</taxon>
    </lineage>
</organism>
<dbReference type="InterPro" id="IPR016187">
    <property type="entry name" value="CTDL_fold"/>
</dbReference>
<dbReference type="PANTHER" id="PTHR23150">
    <property type="entry name" value="SULFATASE MODIFYING FACTOR 1, 2"/>
    <property type="match status" value="1"/>
</dbReference>
<dbReference type="Pfam" id="PF12867">
    <property type="entry name" value="DinB_2"/>
    <property type="match status" value="1"/>
</dbReference>
<gene>
    <name evidence="6" type="ORF">C7H52_08160</name>
</gene>
<dbReference type="AlphaFoldDB" id="A0A2T1N8S8"/>
<keyword evidence="7" id="KW-1185">Reference proteome</keyword>